<dbReference type="EMBL" id="CP000527">
    <property type="protein sequence ID" value="ABM27700.1"/>
    <property type="molecule type" value="Genomic_DNA"/>
</dbReference>
<dbReference type="EC" id="5.2.1.8" evidence="10"/>
<dbReference type="InterPro" id="IPR046357">
    <property type="entry name" value="PPIase_dom_sf"/>
</dbReference>
<feature type="domain" description="PPIase FKBP-type" evidence="11">
    <location>
        <begin position="6"/>
        <end position="88"/>
    </location>
</feature>
<keyword evidence="6" id="KW-0143">Chaperone</keyword>
<evidence type="ECO:0000256" key="10">
    <source>
        <dbReference type="RuleBase" id="RU003915"/>
    </source>
</evidence>
<dbReference type="PANTHER" id="PTHR47861:SF3">
    <property type="entry name" value="FKBP-TYPE PEPTIDYL-PROLYL CIS-TRANS ISOMERASE SLYD"/>
    <property type="match status" value="1"/>
</dbReference>
<dbReference type="Pfam" id="PF00254">
    <property type="entry name" value="FKBP_C"/>
    <property type="match status" value="1"/>
</dbReference>
<evidence type="ECO:0000256" key="2">
    <source>
        <dbReference type="ARBA" id="ARBA00004496"/>
    </source>
</evidence>
<evidence type="ECO:0000256" key="6">
    <source>
        <dbReference type="ARBA" id="ARBA00023186"/>
    </source>
</evidence>
<evidence type="ECO:0000313" key="12">
    <source>
        <dbReference type="EMBL" id="ABM27700.1"/>
    </source>
</evidence>
<dbReference type="GO" id="GO:0003755">
    <property type="term" value="F:peptidyl-prolyl cis-trans isomerase activity"/>
    <property type="evidence" value="ECO:0007669"/>
    <property type="project" value="UniProtKB-UniRule"/>
</dbReference>
<evidence type="ECO:0000256" key="7">
    <source>
        <dbReference type="ARBA" id="ARBA00023235"/>
    </source>
</evidence>
<dbReference type="SUPFAM" id="SSF54534">
    <property type="entry name" value="FKBP-like"/>
    <property type="match status" value="1"/>
</dbReference>
<dbReference type="PROSITE" id="PS50059">
    <property type="entry name" value="FKBP_PPIASE"/>
    <property type="match status" value="1"/>
</dbReference>
<dbReference type="SMR" id="A0A0H3A5F3"/>
<keyword evidence="4" id="KW-0963">Cytoplasm</keyword>
<dbReference type="Proteomes" id="UP000009173">
    <property type="component" value="Chromosome"/>
</dbReference>
<comment type="catalytic activity">
    <reaction evidence="1 9 10">
        <text>[protein]-peptidylproline (omega=180) = [protein]-peptidylproline (omega=0)</text>
        <dbReference type="Rhea" id="RHEA:16237"/>
        <dbReference type="Rhea" id="RHEA-COMP:10747"/>
        <dbReference type="Rhea" id="RHEA-COMP:10748"/>
        <dbReference type="ChEBI" id="CHEBI:83833"/>
        <dbReference type="ChEBI" id="CHEBI:83834"/>
        <dbReference type="EC" id="5.2.1.8"/>
    </reaction>
</comment>
<proteinExistence type="inferred from homology"/>
<comment type="function">
    <text evidence="8">Also involved in hydrogenase metallocenter assembly, probably by participating in the nickel insertion step. This function in hydrogenase biosynthesis requires chaperone activity and the presence of the metal-binding domain, but not PPIase activity.</text>
</comment>
<evidence type="ECO:0000259" key="11">
    <source>
        <dbReference type="PROSITE" id="PS50059"/>
    </source>
</evidence>
<name>A0A0H3A5F3_NITV4</name>
<comment type="similarity">
    <text evidence="3 10">Belongs to the FKBP-type PPIase family.</text>
</comment>
<evidence type="ECO:0000256" key="8">
    <source>
        <dbReference type="ARBA" id="ARBA00037071"/>
    </source>
</evidence>
<accession>A0A0H3A5F3</accession>
<evidence type="ECO:0000256" key="5">
    <source>
        <dbReference type="ARBA" id="ARBA00023110"/>
    </source>
</evidence>
<dbReference type="HOGENOM" id="CLU_098197_2_1_7"/>
<dbReference type="GO" id="GO:0042026">
    <property type="term" value="P:protein refolding"/>
    <property type="evidence" value="ECO:0007669"/>
    <property type="project" value="UniProtKB-ARBA"/>
</dbReference>
<keyword evidence="7 9" id="KW-0413">Isomerase</keyword>
<gene>
    <name evidence="12" type="ordered locus">Dvul_0677</name>
</gene>
<comment type="subcellular location">
    <subcellularLocation>
        <location evidence="2">Cytoplasm</location>
    </subcellularLocation>
</comment>
<evidence type="ECO:0000256" key="9">
    <source>
        <dbReference type="PROSITE-ProRule" id="PRU00277"/>
    </source>
</evidence>
<dbReference type="RefSeq" id="WP_010939839.1">
    <property type="nucleotide sequence ID" value="NC_008751.1"/>
</dbReference>
<keyword evidence="5 9" id="KW-0697">Rotamase</keyword>
<dbReference type="InterPro" id="IPR001179">
    <property type="entry name" value="PPIase_FKBP_dom"/>
</dbReference>
<dbReference type="KEGG" id="dvl:Dvul_0677"/>
<reference evidence="13" key="1">
    <citation type="journal article" date="2009" name="Environ. Microbiol.">
        <title>Contribution of mobile genetic elements to Desulfovibrio vulgaris genome plasticity.</title>
        <authorList>
            <person name="Walker C.B."/>
            <person name="Stolyar S."/>
            <person name="Chivian D."/>
            <person name="Pinel N."/>
            <person name="Gabster J.A."/>
            <person name="Dehal P.S."/>
            <person name="He Z."/>
            <person name="Yang Z.K."/>
            <person name="Yen H.C."/>
            <person name="Zhou J."/>
            <person name="Wall J.D."/>
            <person name="Hazen T.C."/>
            <person name="Arkin A.P."/>
            <person name="Stahl D.A."/>
        </authorList>
    </citation>
    <scope>NUCLEOTIDE SEQUENCE [LARGE SCALE GENOMIC DNA]</scope>
    <source>
        <strain evidence="13">DP4</strain>
    </source>
</reference>
<sequence length="141" mass="15235">MAIQNGATVRVHYTGTLDDGTEFDSSRDREPLEFTLGEGMLIPGFEKAVLGLSKTGDAVKVVIPAEDAYGERLEELVISVPRDQVPPHIEPEVGLMLQLMTDGGEMEVAVTEVTDEAVTLDANHPLAGETLTFDIELVEVL</sequence>
<protein>
    <recommendedName>
        <fullName evidence="10">Peptidyl-prolyl cis-trans isomerase</fullName>
        <ecNumber evidence="10">5.2.1.8</ecNumber>
    </recommendedName>
</protein>
<dbReference type="GO" id="GO:0005737">
    <property type="term" value="C:cytoplasm"/>
    <property type="evidence" value="ECO:0007669"/>
    <property type="project" value="UniProtKB-SubCell"/>
</dbReference>
<dbReference type="PANTHER" id="PTHR47861">
    <property type="entry name" value="FKBP-TYPE PEPTIDYL-PROLYL CIS-TRANS ISOMERASE SLYD"/>
    <property type="match status" value="1"/>
</dbReference>
<evidence type="ECO:0000256" key="4">
    <source>
        <dbReference type="ARBA" id="ARBA00022490"/>
    </source>
</evidence>
<dbReference type="AlphaFoldDB" id="A0A0H3A5F3"/>
<organism evidence="12 13">
    <name type="scientific">Nitratidesulfovibrio vulgaris (strain DP4)</name>
    <name type="common">Desulfovibrio vulgaris</name>
    <dbReference type="NCBI Taxonomy" id="391774"/>
    <lineage>
        <taxon>Bacteria</taxon>
        <taxon>Pseudomonadati</taxon>
        <taxon>Thermodesulfobacteriota</taxon>
        <taxon>Desulfovibrionia</taxon>
        <taxon>Desulfovibrionales</taxon>
        <taxon>Desulfovibrionaceae</taxon>
        <taxon>Nitratidesulfovibrio</taxon>
    </lineage>
</organism>
<evidence type="ECO:0000256" key="1">
    <source>
        <dbReference type="ARBA" id="ARBA00000971"/>
    </source>
</evidence>
<dbReference type="Gene3D" id="3.10.50.40">
    <property type="match status" value="1"/>
</dbReference>
<evidence type="ECO:0000313" key="13">
    <source>
        <dbReference type="Proteomes" id="UP000009173"/>
    </source>
</evidence>
<evidence type="ECO:0000256" key="3">
    <source>
        <dbReference type="ARBA" id="ARBA00006577"/>
    </source>
</evidence>